<dbReference type="Proteomes" id="UP000681720">
    <property type="component" value="Unassembled WGS sequence"/>
</dbReference>
<dbReference type="InterPro" id="IPR016135">
    <property type="entry name" value="UBQ-conjugating_enzyme/RWD"/>
</dbReference>
<evidence type="ECO:0000313" key="2">
    <source>
        <dbReference type="EMBL" id="CAF1074782.1"/>
    </source>
</evidence>
<evidence type="ECO:0000313" key="6">
    <source>
        <dbReference type="Proteomes" id="UP000663855"/>
    </source>
</evidence>
<dbReference type="PANTHER" id="PTHR24067">
    <property type="entry name" value="UBIQUITIN-CONJUGATING ENZYME E2"/>
    <property type="match status" value="1"/>
</dbReference>
<dbReference type="OrthoDB" id="10023372at2759"/>
<dbReference type="Proteomes" id="UP000663834">
    <property type="component" value="Unassembled WGS sequence"/>
</dbReference>
<comment type="caution">
    <text evidence="2">The sequence shown here is derived from an EMBL/GenBank/DDBJ whole genome shotgun (WGS) entry which is preliminary data.</text>
</comment>
<dbReference type="EMBL" id="CAJNOV010001684">
    <property type="protein sequence ID" value="CAF1074782.1"/>
    <property type="molecule type" value="Genomic_DNA"/>
</dbReference>
<reference evidence="2" key="1">
    <citation type="submission" date="2021-02" db="EMBL/GenBank/DDBJ databases">
        <authorList>
            <person name="Nowell W R."/>
        </authorList>
    </citation>
    <scope>NUCLEOTIDE SEQUENCE</scope>
</reference>
<accession>A0A814MCS2</accession>
<name>A0A814MCS2_9BILA</name>
<dbReference type="EMBL" id="CAJOBJ010078596">
    <property type="protein sequence ID" value="CAF4490797.1"/>
    <property type="molecule type" value="Genomic_DNA"/>
</dbReference>
<dbReference type="EMBL" id="CAJNOW010006398">
    <property type="protein sequence ID" value="CAF1483200.1"/>
    <property type="molecule type" value="Genomic_DNA"/>
</dbReference>
<evidence type="ECO:0000313" key="5">
    <source>
        <dbReference type="EMBL" id="CAF4490797.1"/>
    </source>
</evidence>
<dbReference type="EMBL" id="CAJOBH010004320">
    <property type="protein sequence ID" value="CAF3985424.1"/>
    <property type="molecule type" value="Genomic_DNA"/>
</dbReference>
<feature type="domain" description="UBC core" evidence="1">
    <location>
        <begin position="6"/>
        <end position="160"/>
    </location>
</feature>
<proteinExistence type="predicted"/>
<dbReference type="SUPFAM" id="SSF54495">
    <property type="entry name" value="UBC-like"/>
    <property type="match status" value="1"/>
</dbReference>
<dbReference type="Proteomes" id="UP000663855">
    <property type="component" value="Unassembled WGS sequence"/>
</dbReference>
<evidence type="ECO:0000313" key="3">
    <source>
        <dbReference type="EMBL" id="CAF1483200.1"/>
    </source>
</evidence>
<organism evidence="2 6">
    <name type="scientific">Rotaria magnacalcarata</name>
    <dbReference type="NCBI Taxonomy" id="392030"/>
    <lineage>
        <taxon>Eukaryota</taxon>
        <taxon>Metazoa</taxon>
        <taxon>Spiralia</taxon>
        <taxon>Gnathifera</taxon>
        <taxon>Rotifera</taxon>
        <taxon>Eurotatoria</taxon>
        <taxon>Bdelloidea</taxon>
        <taxon>Philodinida</taxon>
        <taxon>Philodinidae</taxon>
        <taxon>Rotaria</taxon>
    </lineage>
</organism>
<dbReference type="CDD" id="cd00195">
    <property type="entry name" value="UBCc_UEV"/>
    <property type="match status" value="1"/>
</dbReference>
<protein>
    <recommendedName>
        <fullName evidence="1">UBC core domain-containing protein</fullName>
    </recommendedName>
</protein>
<dbReference type="InterPro" id="IPR050113">
    <property type="entry name" value="Ub_conjugating_enzyme"/>
</dbReference>
<dbReference type="SMART" id="SM00212">
    <property type="entry name" value="UBCc"/>
    <property type="match status" value="1"/>
</dbReference>
<gene>
    <name evidence="4" type="ORF">BYL167_LOCUS12844</name>
    <name evidence="2" type="ORF">CJN711_LOCUS5905</name>
    <name evidence="5" type="ORF">GIL414_LOCUS34255</name>
    <name evidence="3" type="ORF">KQP761_LOCUS13683</name>
</gene>
<dbReference type="AlphaFoldDB" id="A0A814MCS2"/>
<dbReference type="Proteomes" id="UP000681967">
    <property type="component" value="Unassembled WGS sequence"/>
</dbReference>
<dbReference type="Pfam" id="PF00179">
    <property type="entry name" value="UQ_con"/>
    <property type="match status" value="1"/>
</dbReference>
<dbReference type="PROSITE" id="PS50127">
    <property type="entry name" value="UBC_2"/>
    <property type="match status" value="1"/>
</dbReference>
<sequence length="209" mass="24779">MTHSGFLSRRLFSEIDRLRNDPDLKMCFHFEDNENYDSRIINGHISPRSFPYKYGSFKVKIILPMEYPLRMPGIEFLTPIYHLQIKSRDNKFFGLCRDGCEDWRPTTTLSQLIKTVVSRTNQTDAAAISKPKNLDAYQHYVRDKDDYWKTVMNMIEKHVCRRTDEPIISLKFMTKRIIRKQIGYDSEKINQLSLSISLQQYLQIPFDPN</sequence>
<evidence type="ECO:0000313" key="4">
    <source>
        <dbReference type="EMBL" id="CAF3985424.1"/>
    </source>
</evidence>
<dbReference type="Gene3D" id="3.10.110.10">
    <property type="entry name" value="Ubiquitin Conjugating Enzyme"/>
    <property type="match status" value="1"/>
</dbReference>
<evidence type="ECO:0000259" key="1">
    <source>
        <dbReference type="PROSITE" id="PS50127"/>
    </source>
</evidence>
<dbReference type="InterPro" id="IPR000608">
    <property type="entry name" value="UBC"/>
</dbReference>